<organism evidence="1">
    <name type="scientific">uncultured marine thaumarchaeote KM3_46_G12</name>
    <dbReference type="NCBI Taxonomy" id="1456162"/>
    <lineage>
        <taxon>Archaea</taxon>
        <taxon>Nitrososphaerota</taxon>
        <taxon>environmental samples</taxon>
    </lineage>
</organism>
<dbReference type="EMBL" id="KF900896">
    <property type="protein sequence ID" value="AIF10640.1"/>
    <property type="molecule type" value="Genomic_DNA"/>
</dbReference>
<dbReference type="AlphaFoldDB" id="A0A075H665"/>
<accession>A0A075H665</accession>
<proteinExistence type="predicted"/>
<reference evidence="1" key="1">
    <citation type="journal article" date="2014" name="Genome Biol. Evol.">
        <title>Pangenome evidence for extensive interdomain horizontal transfer affecting lineage core and shell genes in uncultured planktonic thaumarchaeota and euryarchaeota.</title>
        <authorList>
            <person name="Deschamps P."/>
            <person name="Zivanovic Y."/>
            <person name="Moreira D."/>
            <person name="Rodriguez-Valera F."/>
            <person name="Lopez-Garcia P."/>
        </authorList>
    </citation>
    <scope>NUCLEOTIDE SEQUENCE</scope>
</reference>
<sequence length="189" mass="22067">MITKEKFYFIKEKYGSVASWAIWAHEDEEPKSNMGDLTVLDPEINKNLLSELNPNVVLVALNFSEDVNHKPFENFHAGGKFQDYKTRYALRDSPYWGGYMTDIIKDYPEKESDKIAEYLKTDKALEQSNIESFRQELRDIGAEKPTLVAFGNAVYDILKRNLPEFEIVKITHYAHFVSKEKYREQVKQS</sequence>
<protein>
    <submittedName>
        <fullName evidence="1">Uncharacterized protein</fullName>
    </submittedName>
</protein>
<name>A0A075H665_9ARCH</name>
<evidence type="ECO:0000313" key="1">
    <source>
        <dbReference type="EMBL" id="AIF10640.1"/>
    </source>
</evidence>